<organism evidence="1 2">
    <name type="scientific">Avena sativa</name>
    <name type="common">Oat</name>
    <dbReference type="NCBI Taxonomy" id="4498"/>
    <lineage>
        <taxon>Eukaryota</taxon>
        <taxon>Viridiplantae</taxon>
        <taxon>Streptophyta</taxon>
        <taxon>Embryophyta</taxon>
        <taxon>Tracheophyta</taxon>
        <taxon>Spermatophyta</taxon>
        <taxon>Magnoliopsida</taxon>
        <taxon>Liliopsida</taxon>
        <taxon>Poales</taxon>
        <taxon>Poaceae</taxon>
        <taxon>BOP clade</taxon>
        <taxon>Pooideae</taxon>
        <taxon>Poodae</taxon>
        <taxon>Poeae</taxon>
        <taxon>Poeae Chloroplast Group 1 (Aveneae type)</taxon>
        <taxon>Aveninae</taxon>
        <taxon>Avena</taxon>
    </lineage>
</organism>
<name>A0ACD5VA23_AVESA</name>
<sequence>MIGGGSDEKEPEDRPSIQPPSPSPPPSSPLQPAGGFGRRLLSSIRALLPASPPAASAAAPKVGLGLLLHLRTDHPILRGPAPSSPPPLDEHAVAGRGDAGSDDRAGAAPHSPASNRRDGAATPAAKVMFRPWPTKLPRHLPKPAADNVSVDQDRIFASGQPGASEEKNRLVEEEKGKVAEQQGAAGAQGSTSSPKDAHAAGVDLLHKALQQCTRGQLRAARDDGRDQDVVSPGDATTCFDIAAAAKDDQEKVHCAVKDHKVVGVIGRKGVSSTDGIAVGDQDKAVVSATANGCDRGVAGKKKKKVTVPYPQRPGKLNCPSYMSKGTCSYGYLCHFHHPMLNAKTDGSWCPSEQGNHGVAETSELNRVGLPIRQGARNCIYYMQGGACRYGKHCYFNHPEHATDAQFYAPKGWEDSALQLEKSSNHHTTVDDTSRLKESSDDATADDTSYSKKSSYHATLDNTSYSKKSSDHATLDDTSYSKKSSEHATLDDTSSITGVLPPNIFRMLLPPQKVPARTEAKVIPVKKDSNWSCTSDDSDGCCSADSSDGPLCKQEHVDSSDGPLGKQEHVDYPERPGRPECPFYMRFGDCKFASACNYHHPKDKYPERPGEPECPFYMKNRFCKFGEQCRFNHPKDSNPTARSPTNTKKYVATNEHHRPTRITLEHHMPQQLQYPERPGQPDCRYYLQFGKCKFLSACIFHHPRDVLLSGPSHSDQVGPETHVMPECSFYMKRGRCQFGSACEFRHPKDISTTEGAFGHRTGSSYDNSTRPENAEETMYPERPGEPECNYYMRHGSCKFQMDCKYHHPAVRLSRKQVRRRHEVHKLLLGYVALSSDDTCNCCL</sequence>
<proteinExistence type="predicted"/>
<reference evidence="1" key="1">
    <citation type="submission" date="2021-05" db="EMBL/GenBank/DDBJ databases">
        <authorList>
            <person name="Scholz U."/>
            <person name="Mascher M."/>
            <person name="Fiebig A."/>
        </authorList>
    </citation>
    <scope>NUCLEOTIDE SEQUENCE [LARGE SCALE GENOMIC DNA]</scope>
</reference>
<reference evidence="1" key="2">
    <citation type="submission" date="2025-09" db="UniProtKB">
        <authorList>
            <consortium name="EnsemblPlants"/>
        </authorList>
    </citation>
    <scope>IDENTIFICATION</scope>
</reference>
<keyword evidence="2" id="KW-1185">Reference proteome</keyword>
<accession>A0ACD5VA23</accession>
<dbReference type="EnsemblPlants" id="AVESA.00010b.r2.3AG0407020.2">
    <property type="protein sequence ID" value="AVESA.00010b.r2.3AG0407020.2.CDS"/>
    <property type="gene ID" value="AVESA.00010b.r2.3AG0407020"/>
</dbReference>
<evidence type="ECO:0000313" key="1">
    <source>
        <dbReference type="EnsemblPlants" id="AVESA.00010b.r2.3AG0407020.2.CDS"/>
    </source>
</evidence>
<protein>
    <submittedName>
        <fullName evidence="1">Uncharacterized protein</fullName>
    </submittedName>
</protein>
<dbReference type="Proteomes" id="UP001732700">
    <property type="component" value="Chromosome 3A"/>
</dbReference>
<evidence type="ECO:0000313" key="2">
    <source>
        <dbReference type="Proteomes" id="UP001732700"/>
    </source>
</evidence>